<evidence type="ECO:0000313" key="1">
    <source>
        <dbReference type="EMBL" id="VDL92501.1"/>
    </source>
</evidence>
<dbReference type="EMBL" id="UYSU01033546">
    <property type="protein sequence ID" value="VDL92501.1"/>
    <property type="molecule type" value="Genomic_DNA"/>
</dbReference>
<reference evidence="1 2" key="2">
    <citation type="submission" date="2018-11" db="EMBL/GenBank/DDBJ databases">
        <authorList>
            <consortium name="Pathogen Informatics"/>
        </authorList>
    </citation>
    <scope>NUCLEOTIDE SEQUENCE [LARGE SCALE GENOMIC DNA]</scope>
    <source>
        <strain evidence="1 2">NST_G2</strain>
    </source>
</reference>
<gene>
    <name evidence="1" type="ORF">SSLN_LOCUS6116</name>
</gene>
<keyword evidence="2" id="KW-1185">Reference proteome</keyword>
<dbReference type="Proteomes" id="UP000275846">
    <property type="component" value="Unassembled WGS sequence"/>
</dbReference>
<proteinExistence type="predicted"/>
<name>A0A183SPG8_SCHSO</name>
<accession>A0A183SPG8</accession>
<evidence type="ECO:0000313" key="3">
    <source>
        <dbReference type="WBParaSite" id="SSLN_0000631101-mRNA-1"/>
    </source>
</evidence>
<protein>
    <submittedName>
        <fullName evidence="1 3">Uncharacterized protein</fullName>
    </submittedName>
</protein>
<sequence>MMYPLRFELHMYEKMLKEMFLTTDVQTILASGSEDFSVSRLVELADMILEGQRFQPTSIAQLSSFPLPTPNAHLVTPIVAMTAEMALNIFQLARFISRRSSSHSSKRHRSHS</sequence>
<organism evidence="3">
    <name type="scientific">Schistocephalus solidus</name>
    <name type="common">Tapeworm</name>
    <dbReference type="NCBI Taxonomy" id="70667"/>
    <lineage>
        <taxon>Eukaryota</taxon>
        <taxon>Metazoa</taxon>
        <taxon>Spiralia</taxon>
        <taxon>Lophotrochozoa</taxon>
        <taxon>Platyhelminthes</taxon>
        <taxon>Cestoda</taxon>
        <taxon>Eucestoda</taxon>
        <taxon>Diphyllobothriidea</taxon>
        <taxon>Diphyllobothriidae</taxon>
        <taxon>Schistocephalus</taxon>
    </lineage>
</organism>
<reference evidence="3" key="1">
    <citation type="submission" date="2016-06" db="UniProtKB">
        <authorList>
            <consortium name="WormBaseParasite"/>
        </authorList>
    </citation>
    <scope>IDENTIFICATION</scope>
</reference>
<dbReference type="OrthoDB" id="6423908at2759"/>
<evidence type="ECO:0000313" key="2">
    <source>
        <dbReference type="Proteomes" id="UP000275846"/>
    </source>
</evidence>
<dbReference type="AlphaFoldDB" id="A0A183SPG8"/>
<dbReference type="WBParaSite" id="SSLN_0000631101-mRNA-1">
    <property type="protein sequence ID" value="SSLN_0000631101-mRNA-1"/>
    <property type="gene ID" value="SSLN_0000631101"/>
</dbReference>